<dbReference type="InterPro" id="IPR010071">
    <property type="entry name" value="AA_adenyl_dom"/>
</dbReference>
<dbReference type="Gene3D" id="3.40.50.720">
    <property type="entry name" value="NAD(P)-binding Rossmann-like Domain"/>
    <property type="match status" value="2"/>
</dbReference>
<dbReference type="Pfam" id="PF00501">
    <property type="entry name" value="AMP-binding"/>
    <property type="match status" value="2"/>
</dbReference>
<evidence type="ECO:0000256" key="5">
    <source>
        <dbReference type="ARBA" id="ARBA00023194"/>
    </source>
</evidence>
<dbReference type="Proteomes" id="UP000621510">
    <property type="component" value="Unassembled WGS sequence"/>
</dbReference>
<evidence type="ECO:0000256" key="9">
    <source>
        <dbReference type="SAM" id="MobiDB-lite"/>
    </source>
</evidence>
<dbReference type="Gene3D" id="3.40.366.10">
    <property type="entry name" value="Malonyl-Coenzyme A Acyl Carrier Protein, domain 2"/>
    <property type="match status" value="1"/>
</dbReference>
<feature type="compositionally biased region" description="Pro residues" evidence="9">
    <location>
        <begin position="3303"/>
        <end position="3315"/>
    </location>
</feature>
<dbReference type="SUPFAM" id="SSF52777">
    <property type="entry name" value="CoA-dependent acyltransferases"/>
    <property type="match status" value="4"/>
</dbReference>
<feature type="compositionally biased region" description="Gly residues" evidence="9">
    <location>
        <begin position="3713"/>
        <end position="3726"/>
    </location>
</feature>
<dbReference type="PANTHER" id="PTHR43775:SF51">
    <property type="entry name" value="INACTIVE PHENOLPHTHIOCEROL SYNTHESIS POLYKETIDE SYNTHASE TYPE I PKS1-RELATED"/>
    <property type="match status" value="1"/>
</dbReference>
<dbReference type="Gene3D" id="3.30.70.3290">
    <property type="match status" value="1"/>
</dbReference>
<dbReference type="InterPro" id="IPR001242">
    <property type="entry name" value="Condensation_dom"/>
</dbReference>
<evidence type="ECO:0000313" key="12">
    <source>
        <dbReference type="EMBL" id="MBL1112269.1"/>
    </source>
</evidence>
<dbReference type="Pfam" id="PF13193">
    <property type="entry name" value="AMP-binding_C"/>
    <property type="match status" value="1"/>
</dbReference>
<dbReference type="InterPro" id="IPR013968">
    <property type="entry name" value="PKS_KR"/>
</dbReference>
<evidence type="ECO:0000256" key="2">
    <source>
        <dbReference type="ARBA" id="ARBA00022450"/>
    </source>
</evidence>
<feature type="region of interest" description="Disordered" evidence="9">
    <location>
        <begin position="3709"/>
        <end position="3743"/>
    </location>
</feature>
<dbReference type="SUPFAM" id="SSF47336">
    <property type="entry name" value="ACP-like"/>
    <property type="match status" value="3"/>
</dbReference>
<evidence type="ECO:0000256" key="6">
    <source>
        <dbReference type="ARBA" id="ARBA00023268"/>
    </source>
</evidence>
<dbReference type="InterPro" id="IPR036291">
    <property type="entry name" value="NAD(P)-bd_dom_sf"/>
</dbReference>
<dbReference type="Pfam" id="PF22621">
    <property type="entry name" value="CurL-like_PKS_C"/>
    <property type="match status" value="1"/>
</dbReference>
<dbReference type="InterPro" id="IPR018201">
    <property type="entry name" value="Ketoacyl_synth_AS"/>
</dbReference>
<feature type="compositionally biased region" description="Low complexity" evidence="9">
    <location>
        <begin position="3191"/>
        <end position="3205"/>
    </location>
</feature>
<feature type="compositionally biased region" description="Gly residues" evidence="9">
    <location>
        <begin position="3682"/>
        <end position="3694"/>
    </location>
</feature>
<feature type="compositionally biased region" description="Basic and acidic residues" evidence="9">
    <location>
        <begin position="1578"/>
        <end position="1597"/>
    </location>
</feature>
<dbReference type="PROSITE" id="PS50075">
    <property type="entry name" value="CARRIER"/>
    <property type="match status" value="3"/>
</dbReference>
<dbReference type="Gene3D" id="3.30.559.30">
    <property type="entry name" value="Nonribosomal peptide synthetase, condensation domain"/>
    <property type="match status" value="2"/>
</dbReference>
<dbReference type="SUPFAM" id="SSF51735">
    <property type="entry name" value="NAD(P)-binding Rossmann-fold domains"/>
    <property type="match status" value="3"/>
</dbReference>
<dbReference type="Pfam" id="PF08659">
    <property type="entry name" value="KR"/>
    <property type="match status" value="1"/>
</dbReference>
<dbReference type="SMART" id="SM00827">
    <property type="entry name" value="PKS_AT"/>
    <property type="match status" value="1"/>
</dbReference>
<dbReference type="NCBIfam" id="TIGR01733">
    <property type="entry name" value="AA-adenyl-dom"/>
    <property type="match status" value="1"/>
</dbReference>
<dbReference type="PROSITE" id="PS00012">
    <property type="entry name" value="PHOSPHOPANTETHEINE"/>
    <property type="match status" value="2"/>
</dbReference>
<feature type="compositionally biased region" description="Gly residues" evidence="9">
    <location>
        <begin position="3543"/>
        <end position="3554"/>
    </location>
</feature>
<keyword evidence="6" id="KW-0511">Multifunctional enzyme</keyword>
<dbReference type="Gene3D" id="3.40.50.12780">
    <property type="entry name" value="N-terminal domain of ligase-like"/>
    <property type="match status" value="2"/>
</dbReference>
<dbReference type="Gene3D" id="3.30.300.30">
    <property type="match status" value="2"/>
</dbReference>
<dbReference type="InterPro" id="IPR001227">
    <property type="entry name" value="Ac_transferase_dom_sf"/>
</dbReference>
<evidence type="ECO:0000256" key="3">
    <source>
        <dbReference type="ARBA" id="ARBA00022553"/>
    </source>
</evidence>
<keyword evidence="13" id="KW-1185">Reference proteome</keyword>
<comment type="caution">
    <text evidence="12">The sequence shown here is derived from an EMBL/GenBank/DDBJ whole genome shotgun (WGS) entry which is preliminary data.</text>
</comment>
<dbReference type="InterPro" id="IPR016035">
    <property type="entry name" value="Acyl_Trfase/lysoPLipase"/>
</dbReference>
<dbReference type="InterPro" id="IPR006162">
    <property type="entry name" value="Ppantetheine_attach_site"/>
</dbReference>
<evidence type="ECO:0000256" key="7">
    <source>
        <dbReference type="ARBA" id="ARBA00023315"/>
    </source>
</evidence>
<keyword evidence="5" id="KW-0045">Antibiotic biosynthesis</keyword>
<sequence length="4236" mass="442647">MGAADAAPDQALVHVRGDGGERTVTFAELRDEALCVAGGFLAAGVAPGTCVPLLADRGDDFQVLFWGALLAGLVPVPLAPDVRRVAPVWESLGHPPVAVDEATETLLGELPDAVEPLRLDELRQGRPPARLPEATPGDVAFVQFSSGSTGAPKGVELTHSAVLANLEQMRLAAAITPDDVVASWMPYFHDMGLIGTHLAPLAARAKQVRLEPLSFAKRPALWLETADRHRATLLSAANFALALAVRRIPDEVFARLDLTSVRLVLVGAEPIAPAVWRRFVAKARTSGLDERAPLPVYGLAEATLAVTFPPLGEVAVERVLDRAALGRGHAVDTARGPDAVELMDVGLPLPGCEVRIVDDADCPLDDRRVGHIQVRGPQVARGYRNAPEATAAMYAGGWLRTGDLGFLADGRLCVTGRHKDVLFVSGRTFHAPDLEEVAAATPGLPTPPLAAAVGSTDPADGTERVVVFVRWPSPPSAAATVLAQVAARVRQALAHDGVRVLPLPPGAFARTTSGKLRRRAMRERYEAGAYAEVAKRWGRGGSAAAAGAVTGALDRRPVTGALDSRREVARAVTGIWARVLGVSEHAIGPHDRFLAVGGSSLKAMEVLAEVEDAFGVTVPPAVLRDRDTVAALTEHVVAARRDGPPEAARPRATVSHPGPGTIAVVSMACRFPGADTPDAFWDRLVAGHDAVGPVPAARWTPRPEATARWGAFLDDPSRFDATYFGMDDEAAAATDPQARIFLELAHEALERAGYAGSRRAGRRIGVFAATGDSGYRELLSRAAGPDGGLPPAALVGNLPNLVAARVAQSLDLTGPALAVDTACSSALVALHLARRSLQAGECDLAVVGGVNLALAPTGHRLLEQAGVLSPTGRCHAFSAAADGFVPGEGGAAIVLARLDDAHRANDPVLALLRGTAVNNDGRSLSLLAPNALTQREIIVQAYRDAGVDPDSVSYVEAHGTGTALGDPVELRSLNQAFPPRADGRPRLLGSVKTNLGHLLNAAAMPSLVKVVLALSHRRLPASLHHDPPATALPDDGTAGFEVVTEHRAWMAPGPLVAGINAFGFGGTNAHAILEEAPSRPPRRRGRPVTDGWGEADAAGDGGLGVEVGPSHGPEVGPSHGPEVGPSHGPEVGPADQVGSQAEGSPHLLTLSARGADALAAAARDLAAHLRAHPELDEGDVCATVNTARDHGPHRLAMVSRGDLAERLETHPTPAVARSRPRLAFLLPGQGTARPGLGRALYRTAPEFRRAMEEASVLVGEVRGRTLAQWCLDPDASPADLAHTEVSQPLLVAFGVALARQLRAWGVTPDAVTGHSVGEITAACIAGSLTLAEAVRFAAERGRLMRELAAPGAMAAVRGSEDAVAGVVAESAGALCVAAVNAPGQVVIAGAPDAVARAVGRLAADGITVRELPVSHGFHSPTMRPVADPLTAEATELTPRPPSIPLLSTLTAEWQPPLDPAHWREHALRPVRFGAAVERLLDGGYDTFVELGPGATLLGPVRAVAAERDPSPEVFALAAPGTGADTGVDGGVDGGQALLTALGRLWTRGVDLDHAALGEGRARVPAPTYPFQRRRHWPEHRQEHRPGRRPENRHEHNPDPAASAPLHRLTWRETPPTPDEGTPDAPDTPDTVRLAGPDSELARALAHRLEWRGVTVRRDGDVSRAEPPAQLTLWLAGPAAECPTVTDLDAATHTVLTTLRGLLPSLSQGGGRLLTVTEDVHATGATTERPRPAQALLTGLALALPEEFPGLTAYGVDLSSYDSLDARLDALEREVLGQNAPGGGAVAWRAGRRLVRTPVAMAADGPPSSSPLPPDGSYLITGGTGGIGAALARDLAGRGRPTLVLAGRSARPPGSLMAELDALGATTEYRVADVSVEADVEALVVDLPPLDGVFHAAGVVRTGTLRTKSPEEMAEVMAAKVRGSHLLSRALWRHGHRPAVCVAFSSVTSVLPGLAGALGDYAAANAFLDAFAASERAAGRPWQSLNLAAFAETGLAAGAPSRTATATATATATGTGTATATATGTATARGVAPLTPGAGLAALHAACGIDAAQLVVAELTAGSDTVRPGSAVSAAAQWGTAASVAIGSEPAASATDTCGSSAGATGAQGTTATGPADPTPAHIAGVLRRLLAEALHRPPAEIADDEQFLTMGLDSLSAVDLVRRLESELGRALPPTLFFEYRTIGELAAHLSTGQVAAQRPAPTPHPADNDGAIAFDNGAPLLLTPVQLAFHTGGKLHPEVAAYAYVRQTISGPLDAGLLGRALVLLAERHPMLRIRIETDGTAPAQNVAAPEPHTMPFWYEIRHADGPLADLEEALCNRPFDLATEAPVRAVLVRERADLAHLLLVLHHAAADGFSLNVLGEELWSVYTALAHGRSPEPPPLEAGFADYAAAVEAERSSPEFAEDRRYWRDTLAAHAHIHPVPLDLPWDGDPEAPPAAPLTAHQVATDPDRTAALRKCAAAHGVSLFHLLLAGYVRCLARWSGQRGIVVNVARARRELRLAGVDRLVGPLADTLPLAATVDPDEPVPALAQRLRAIWLDAERHARLTGVDIARLLPTTGSRPRTASPAGFSFARFPATTDPDCPVEVRPAAARTASAATRLGLLCWESERALHFSWNFPARLFNRTTVERLAREHLAELAELAELVTPARRDVPTPALTRAPTPALRPSPIPERTPSPTPEPTPSPIPLPAAGRGIVQRLSARFRAAADQIAVATGDATMTYGALDRASAALAHRLRAQGVAPGDLVGLLTEPGADTVVGVVGILRAGAGWVPLDATHPAARLADQLHRSTARHVVCHEATRPAADTLGAVTTVAIDDTSPTPVCPATPVPAAPDAVAYVIFTSGSTGRPKAVPITHRAMMNYLDWAVDTFGYRAGDRLAQTASVCFDASVRQLLAPLLVGATVHTLSRHLVRDPEALLDRVVRDRITVWSSVPTLWERLLTAAETRVRRGAPRPDLSALRWIHVGGEALPAAHVRRWYDLFGPGQRIANLYGPTEATINATCHLIETRPGDEVRRLPIGRPISGAEVAVVAEDGRHRTADEPGELLIGGTGLTPGYLGDPALTAAAFTERDGTRWYRSGDRVRQRPDGVLEFLGRLDDQVKIRGHRVEPGEIEAVLQTHPRVAQAAVLHHHGRLTAFVEPLPSGPEPDPAQLRAHLRGTLPDYMLPSRFRFLDALPLTSTGKVDRRRLDATAGDADTEAATGTTSPQPHGTPAATPTERTLARIWSEVLGVAEVGREDDFFALGGDSILVLEVFARLEKAYEGERPGGALPRPTVIYEHSTLTALATAVDTATTDLATQPAQPLPPAPGNPPAPGSGDMSALAGADCADCADLTPYPLTPTQRGFLVAEAIAPGSGSAWLARLRLRGALRADLFQRAVDALVVRHPMLRTVFPAGARPPVQQELPPALRFPVDFETLASPDLVEERVTDERRRRFEPWAWPLLRLRVLTTGPDEHTLVVHAHHLIGDGYSAALFGRELITVHDRLSRGEPIGLPPLRSTFRDYVNLFQQPDTGPGPDPAAIAWQARHAAPYQRPDLRRSGARSGGNAGAGATGVGSAESRSAGFRSAGFTLDAELTAGLRHLATTVRATPYAPVLTAYYRALADLTGRRDLVLGLAVTGRDHQLPDISRLFGPLAAAVPLRPAVAEAGAGATSGRSFHSFREDLLRITEEAVAARMYGAGDDSGGGTNGGTGGTSSDLLRISEKAGAARPYGTGGDTVPGTGGGFSPATGGEPSGSSPTAIAPLTPLGLPRATQFLFSYLDFSALGSPTGATLTLDWDHHDTELAPPPVGTDVFLAVRPVGDGLRVTLRASAAALDEPAFAALTRLLRDELTQAATPRPRPALAPAPRTSRTDAALIGYLPAPGHLAALAGIPAADLPREHMRQLLFPDGGPRLLEEIGTPLGRSAFVALPLFADELAVGSGLTGHTARAVGHAASLGARCVSLAGMIPALTGYGFEVVRATDGAATITTGHAATAVSVVKTVQAALATTGRDLGDLTIAMVGLGSIGTSSLNLLLTRAPRPPAHLLLCDVAGSAPRLRALAAELRGNGLAGSVATAESAPGLPAAVYEADLIVTAVSGGTAVLDIDRLRPGTVVVDDSFPHCFDTARALARMREQCDVLTVGGGLLAVGDTERHIADDLPPAAASGYAERSWLPGTVASCRLESLLHTAVSGLPLVHGLVDASHAHAYWDAVEAAGVGAAPLHLLGHIVDTPPSWPGTTSRRAASRRDTSHTQD</sequence>
<dbReference type="SUPFAM" id="SSF53901">
    <property type="entry name" value="Thiolase-like"/>
    <property type="match status" value="1"/>
</dbReference>
<feature type="compositionally biased region" description="Low complexity" evidence="9">
    <location>
        <begin position="1618"/>
        <end position="1630"/>
    </location>
</feature>
<feature type="domain" description="Carrier" evidence="10">
    <location>
        <begin position="2120"/>
        <end position="2194"/>
    </location>
</feature>
<dbReference type="InterPro" id="IPR023213">
    <property type="entry name" value="CAT-like_dom_sf"/>
</dbReference>
<dbReference type="InterPro" id="IPR014031">
    <property type="entry name" value="Ketoacyl_synth_C"/>
</dbReference>
<feature type="region of interest" description="Disordered" evidence="9">
    <location>
        <begin position="2653"/>
        <end position="2692"/>
    </location>
</feature>
<feature type="domain" description="Carrier" evidence="10">
    <location>
        <begin position="3213"/>
        <end position="3294"/>
    </location>
</feature>
<dbReference type="InterPro" id="IPR016039">
    <property type="entry name" value="Thiolase-like"/>
</dbReference>
<comment type="similarity">
    <text evidence="8">In the C-terminal section; belongs to the NRP synthetase family.</text>
</comment>
<keyword evidence="3" id="KW-0597">Phosphoprotein</keyword>
<evidence type="ECO:0000256" key="1">
    <source>
        <dbReference type="ARBA" id="ARBA00001957"/>
    </source>
</evidence>
<dbReference type="Pfam" id="PF02801">
    <property type="entry name" value="Ketoacyl-synt_C"/>
    <property type="match status" value="1"/>
</dbReference>
<dbReference type="InterPro" id="IPR020841">
    <property type="entry name" value="PKS_Beta-ketoAc_synthase_dom"/>
</dbReference>
<dbReference type="Pfam" id="PF00550">
    <property type="entry name" value="PP-binding"/>
    <property type="match status" value="3"/>
</dbReference>
<feature type="region of interest" description="Disordered" evidence="9">
    <location>
        <begin position="1562"/>
        <end position="1634"/>
    </location>
</feature>
<comment type="cofactor">
    <cofactor evidence="1">
        <name>pantetheine 4'-phosphate</name>
        <dbReference type="ChEBI" id="CHEBI:47942"/>
    </cofactor>
</comment>
<dbReference type="SMART" id="SM01294">
    <property type="entry name" value="PKS_PP_betabranch"/>
    <property type="match status" value="1"/>
</dbReference>
<proteinExistence type="inferred from homology"/>
<keyword evidence="2" id="KW-0596">Phosphopantetheine</keyword>
<feature type="region of interest" description="Disordered" evidence="9">
    <location>
        <begin position="4213"/>
        <end position="4236"/>
    </location>
</feature>
<dbReference type="InterPro" id="IPR014030">
    <property type="entry name" value="Ketoacyl_synth_N"/>
</dbReference>
<dbReference type="CDD" id="cd05930">
    <property type="entry name" value="A_NRPS"/>
    <property type="match status" value="1"/>
</dbReference>
<dbReference type="SUPFAM" id="SSF56801">
    <property type="entry name" value="Acetyl-CoA synthetase-like"/>
    <property type="match status" value="2"/>
</dbReference>
<reference evidence="12 13" key="1">
    <citation type="submission" date="2021-01" db="EMBL/GenBank/DDBJ databases">
        <title>WGS of actinomycetes isolated from Thailand.</title>
        <authorList>
            <person name="Thawai C."/>
        </authorList>
    </citation>
    <scope>NUCLEOTIDE SEQUENCE [LARGE SCALE GENOMIC DNA]</scope>
    <source>
        <strain evidence="12 13">CA3R110</strain>
    </source>
</reference>
<dbReference type="Pfam" id="PF00698">
    <property type="entry name" value="Acyl_transf_1"/>
    <property type="match status" value="1"/>
</dbReference>
<dbReference type="Pfam" id="PF16197">
    <property type="entry name" value="KAsynt_C_assoc"/>
    <property type="match status" value="1"/>
</dbReference>
<dbReference type="InterPro" id="IPR036736">
    <property type="entry name" value="ACP-like_sf"/>
</dbReference>
<gene>
    <name evidence="12" type="ORF">JK364_07580</name>
</gene>
<dbReference type="InterPro" id="IPR000873">
    <property type="entry name" value="AMP-dep_synth/lig_dom"/>
</dbReference>
<feature type="compositionally biased region" description="Basic and acidic residues" evidence="9">
    <location>
        <begin position="4227"/>
        <end position="4236"/>
    </location>
</feature>
<dbReference type="InterPro" id="IPR020845">
    <property type="entry name" value="AMP-binding_CS"/>
</dbReference>
<evidence type="ECO:0000313" key="13">
    <source>
        <dbReference type="Proteomes" id="UP000621510"/>
    </source>
</evidence>
<evidence type="ECO:0000259" key="10">
    <source>
        <dbReference type="PROSITE" id="PS50075"/>
    </source>
</evidence>
<dbReference type="PROSITE" id="PS52004">
    <property type="entry name" value="KS3_2"/>
    <property type="match status" value="1"/>
</dbReference>
<dbReference type="InterPro" id="IPR014043">
    <property type="entry name" value="Acyl_transferase_dom"/>
</dbReference>
<dbReference type="CDD" id="cd00833">
    <property type="entry name" value="PKS"/>
    <property type="match status" value="1"/>
</dbReference>
<feature type="compositionally biased region" description="Low complexity" evidence="9">
    <location>
        <begin position="2654"/>
        <end position="2664"/>
    </location>
</feature>
<dbReference type="SUPFAM" id="SSF52151">
    <property type="entry name" value="FabD/lysophospholipase-like"/>
    <property type="match status" value="1"/>
</dbReference>
<dbReference type="InterPro" id="IPR009081">
    <property type="entry name" value="PP-bd_ACP"/>
</dbReference>
<keyword evidence="7" id="KW-0012">Acyltransferase</keyword>
<dbReference type="Gene3D" id="1.10.1200.10">
    <property type="entry name" value="ACP-like"/>
    <property type="match status" value="3"/>
</dbReference>
<organism evidence="12 13">
    <name type="scientific">Streptomyces endocoffeicus</name>
    <dbReference type="NCBI Taxonomy" id="2898945"/>
    <lineage>
        <taxon>Bacteria</taxon>
        <taxon>Bacillati</taxon>
        <taxon>Actinomycetota</taxon>
        <taxon>Actinomycetes</taxon>
        <taxon>Kitasatosporales</taxon>
        <taxon>Streptomycetaceae</taxon>
        <taxon>Streptomyces</taxon>
    </lineage>
</organism>
<dbReference type="SMART" id="SM00825">
    <property type="entry name" value="PKS_KS"/>
    <property type="match status" value="1"/>
</dbReference>
<dbReference type="Gene3D" id="3.40.47.10">
    <property type="match status" value="1"/>
</dbReference>
<dbReference type="InterPro" id="IPR050091">
    <property type="entry name" value="PKS_NRPS_Biosynth_Enz"/>
</dbReference>
<accession>A0ABS1PJL7</accession>
<dbReference type="SMART" id="SM00822">
    <property type="entry name" value="PKS_KR"/>
    <property type="match status" value="1"/>
</dbReference>
<keyword evidence="4" id="KW-0808">Transferase</keyword>
<dbReference type="Pfam" id="PF00668">
    <property type="entry name" value="Condensation"/>
    <property type="match status" value="2"/>
</dbReference>
<feature type="region of interest" description="Disordered" evidence="9">
    <location>
        <begin position="3679"/>
        <end position="3698"/>
    </location>
</feature>
<dbReference type="InterPro" id="IPR016036">
    <property type="entry name" value="Malonyl_transacylase_ACP-bd"/>
</dbReference>
<dbReference type="SUPFAM" id="SSF55048">
    <property type="entry name" value="Probable ACP-binding domain of malonyl-CoA ACP transacylase"/>
    <property type="match status" value="1"/>
</dbReference>
<dbReference type="Pfam" id="PF00109">
    <property type="entry name" value="ketoacyl-synt"/>
    <property type="match status" value="1"/>
</dbReference>
<feature type="region of interest" description="Disordered" evidence="9">
    <location>
        <begin position="3186"/>
        <end position="3218"/>
    </location>
</feature>
<dbReference type="InterPro" id="IPR045851">
    <property type="entry name" value="AMP-bd_C_sf"/>
</dbReference>
<feature type="region of interest" description="Disordered" evidence="9">
    <location>
        <begin position="3299"/>
        <end position="3321"/>
    </location>
</feature>
<protein>
    <submittedName>
        <fullName evidence="12">Amino acid adenylation domain-containing protein</fullName>
    </submittedName>
</protein>
<dbReference type="InterPro" id="IPR025110">
    <property type="entry name" value="AMP-bd_C"/>
</dbReference>
<evidence type="ECO:0000256" key="4">
    <source>
        <dbReference type="ARBA" id="ARBA00022679"/>
    </source>
</evidence>
<dbReference type="InterPro" id="IPR042099">
    <property type="entry name" value="ANL_N_sf"/>
</dbReference>
<feature type="region of interest" description="Disordered" evidence="9">
    <location>
        <begin position="3536"/>
        <end position="3560"/>
    </location>
</feature>
<dbReference type="SMART" id="SM00823">
    <property type="entry name" value="PKS_PP"/>
    <property type="match status" value="3"/>
</dbReference>
<feature type="region of interest" description="Disordered" evidence="9">
    <location>
        <begin position="2093"/>
        <end position="2119"/>
    </location>
</feature>
<dbReference type="PROSITE" id="PS00455">
    <property type="entry name" value="AMP_BINDING"/>
    <property type="match status" value="2"/>
</dbReference>
<dbReference type="InterPro" id="IPR020806">
    <property type="entry name" value="PKS_PP-bd"/>
</dbReference>
<feature type="region of interest" description="Disordered" evidence="9">
    <location>
        <begin position="1073"/>
        <end position="1141"/>
    </location>
</feature>
<evidence type="ECO:0000256" key="8">
    <source>
        <dbReference type="ARBA" id="ARBA00029443"/>
    </source>
</evidence>
<dbReference type="InterPro" id="IPR032821">
    <property type="entry name" value="PKS_assoc"/>
</dbReference>
<evidence type="ECO:0000259" key="11">
    <source>
        <dbReference type="PROSITE" id="PS52004"/>
    </source>
</evidence>
<feature type="compositionally biased region" description="Pro residues" evidence="9">
    <location>
        <begin position="2665"/>
        <end position="2689"/>
    </location>
</feature>
<dbReference type="Gene3D" id="3.30.559.10">
    <property type="entry name" value="Chloramphenicol acetyltransferase-like domain"/>
    <property type="match status" value="2"/>
</dbReference>
<dbReference type="InterPro" id="IPR057326">
    <property type="entry name" value="KR_dom"/>
</dbReference>
<name>A0ABS1PJL7_9ACTN</name>
<feature type="domain" description="Carrier" evidence="10">
    <location>
        <begin position="563"/>
        <end position="640"/>
    </location>
</feature>
<feature type="domain" description="Ketosynthase family 3 (KS3)" evidence="11">
    <location>
        <begin position="659"/>
        <end position="1075"/>
    </location>
</feature>
<dbReference type="EMBL" id="JAERRG010000001">
    <property type="protein sequence ID" value="MBL1112269.1"/>
    <property type="molecule type" value="Genomic_DNA"/>
</dbReference>
<dbReference type="PANTHER" id="PTHR43775">
    <property type="entry name" value="FATTY ACID SYNTHASE"/>
    <property type="match status" value="1"/>
</dbReference>
<dbReference type="PROSITE" id="PS00606">
    <property type="entry name" value="KS3_1"/>
    <property type="match status" value="1"/>
</dbReference>